<gene>
    <name evidence="2" type="ORF">EHS24_001936</name>
</gene>
<reference evidence="2 3" key="1">
    <citation type="submission" date="2018-11" db="EMBL/GenBank/DDBJ databases">
        <title>Genome sequence of Apiotrichum porosum DSM 27194.</title>
        <authorList>
            <person name="Aliyu H."/>
            <person name="Gorte O."/>
            <person name="Ochsenreither K."/>
        </authorList>
    </citation>
    <scope>NUCLEOTIDE SEQUENCE [LARGE SCALE GENOMIC DNA]</scope>
    <source>
        <strain evidence="2 3">DSM 27194</strain>
    </source>
</reference>
<dbReference type="Gene3D" id="3.30.559.10">
    <property type="entry name" value="Chloramphenicol acetyltransferase-like domain"/>
    <property type="match status" value="2"/>
</dbReference>
<comment type="caution">
    <text evidence="2">The sequence shown here is derived from an EMBL/GenBank/DDBJ whole genome shotgun (WGS) entry which is preliminary data.</text>
</comment>
<name>A0A427XJD0_9TREE</name>
<dbReference type="EMBL" id="RSCE01000011">
    <property type="protein sequence ID" value="RSH79009.1"/>
    <property type="molecule type" value="Genomic_DNA"/>
</dbReference>
<sequence length="365" mass="39748">MVKLRPEPATRGPAVFIQLIEFACGSLAIGVAAQHVLLDARALALFMGDWATRARGAHPSPRTYEPLSLDVHAAGDVDAEWADAQLETTALQIPQLRLDFWSQRPGHPEDVGPAWFSSPRSPAAAIDEQDVASGRRRGRRVPWDDWRWDQSTLDRTIEFLPEQVEAAYRLAGGDGTSRLDAVLGCVWAAVVRGRDLPPTTEVRLHTSVDLRRRVTPPLDDTFLGAPLINVMSSSSAGSLTLSSGARAVRAAVDSLASDAVPALLHHMSFALDPVREWNCFLGERDVLTTSWLGAGCYDVDFGFGPPSVVQPGMPPVDGLLVAMDVPGAAGRREDKWYNSGVRVRLILRKEVMDKVLADPALRPEE</sequence>
<dbReference type="Proteomes" id="UP000279236">
    <property type="component" value="Unassembled WGS sequence"/>
</dbReference>
<dbReference type="InterPro" id="IPR023213">
    <property type="entry name" value="CAT-like_dom_sf"/>
</dbReference>
<organism evidence="2 3">
    <name type="scientific">Apiotrichum porosum</name>
    <dbReference type="NCBI Taxonomy" id="105984"/>
    <lineage>
        <taxon>Eukaryota</taxon>
        <taxon>Fungi</taxon>
        <taxon>Dikarya</taxon>
        <taxon>Basidiomycota</taxon>
        <taxon>Agaricomycotina</taxon>
        <taxon>Tremellomycetes</taxon>
        <taxon>Trichosporonales</taxon>
        <taxon>Trichosporonaceae</taxon>
        <taxon>Apiotrichum</taxon>
    </lineage>
</organism>
<keyword evidence="1" id="KW-0808">Transferase</keyword>
<evidence type="ECO:0000256" key="1">
    <source>
        <dbReference type="ARBA" id="ARBA00022679"/>
    </source>
</evidence>
<dbReference type="PANTHER" id="PTHR31642:SF310">
    <property type="entry name" value="FATTY ALCOHOL:CAFFEOYL-COA ACYLTRANSFERASE"/>
    <property type="match status" value="1"/>
</dbReference>
<dbReference type="OrthoDB" id="444127at2759"/>
<accession>A0A427XJD0</accession>
<dbReference type="Pfam" id="PF02458">
    <property type="entry name" value="Transferase"/>
    <property type="match status" value="2"/>
</dbReference>
<dbReference type="RefSeq" id="XP_028474156.1">
    <property type="nucleotide sequence ID" value="XM_028617693.1"/>
</dbReference>
<proteinExistence type="predicted"/>
<dbReference type="STRING" id="105984.A0A427XJD0"/>
<protein>
    <submittedName>
        <fullName evidence="2">Uncharacterized protein</fullName>
    </submittedName>
</protein>
<dbReference type="GeneID" id="39586479"/>
<keyword evidence="3" id="KW-1185">Reference proteome</keyword>
<dbReference type="PANTHER" id="PTHR31642">
    <property type="entry name" value="TRICHOTHECENE 3-O-ACETYLTRANSFERASE"/>
    <property type="match status" value="1"/>
</dbReference>
<evidence type="ECO:0000313" key="2">
    <source>
        <dbReference type="EMBL" id="RSH79009.1"/>
    </source>
</evidence>
<dbReference type="AlphaFoldDB" id="A0A427XJD0"/>
<dbReference type="GO" id="GO:0016747">
    <property type="term" value="F:acyltransferase activity, transferring groups other than amino-acyl groups"/>
    <property type="evidence" value="ECO:0007669"/>
    <property type="project" value="TreeGrafter"/>
</dbReference>
<dbReference type="InterPro" id="IPR050317">
    <property type="entry name" value="Plant_Fungal_Acyltransferase"/>
</dbReference>
<evidence type="ECO:0000313" key="3">
    <source>
        <dbReference type="Proteomes" id="UP000279236"/>
    </source>
</evidence>